<feature type="compositionally biased region" description="Basic and acidic residues" evidence="1">
    <location>
        <begin position="1"/>
        <end position="10"/>
    </location>
</feature>
<dbReference type="Proteomes" id="UP000034502">
    <property type="component" value="Unassembled WGS sequence"/>
</dbReference>
<comment type="caution">
    <text evidence="2">The sequence shown here is derived from an EMBL/GenBank/DDBJ whole genome shotgun (WGS) entry which is preliminary data.</text>
</comment>
<evidence type="ECO:0000256" key="1">
    <source>
        <dbReference type="SAM" id="MobiDB-lite"/>
    </source>
</evidence>
<evidence type="ECO:0000313" key="3">
    <source>
        <dbReference type="Proteomes" id="UP000034502"/>
    </source>
</evidence>
<accession>A0A0G1S4B9</accession>
<dbReference type="STRING" id="1618364.UX86_C0011G0029"/>
<name>A0A0G1S4B9_9BACT</name>
<dbReference type="EMBL" id="LCNU01000011">
    <property type="protein sequence ID" value="KKU64221.1"/>
    <property type="molecule type" value="Genomic_DNA"/>
</dbReference>
<dbReference type="AlphaFoldDB" id="A0A0G1S4B9"/>
<sequence>MEKENHDDSNRQSNEQSPKMEFDPVPFSDLVYWKAKIFLASLGIYNRPKVLIAQHPENPKRASEIEVVRRKQIQEGGESKERIKGKIKAFHRDCDVYLIRRNFDDTFLNNTPVNRYTSSRTHTNWKMFIEAGLPTYNTLRVARDGSLLVTDECADGSRIYGNPDFWVSLRDGKTLRSNIDTKIDNLFIDLTSPENIGSIKQRADEIAEKATNNRINLPKYDPLELIVHPNGLWDLKTLDVAETWQSETDYEIFQTKQSNSSCGEYLLAYLQRTRNELLAYQKKSLLTKLSGYMKYRINVLRKNIWIIIQTNRP</sequence>
<reference evidence="2 3" key="1">
    <citation type="journal article" date="2015" name="Nature">
        <title>rRNA introns, odd ribosomes, and small enigmatic genomes across a large radiation of phyla.</title>
        <authorList>
            <person name="Brown C.T."/>
            <person name="Hug L.A."/>
            <person name="Thomas B.C."/>
            <person name="Sharon I."/>
            <person name="Castelle C.J."/>
            <person name="Singh A."/>
            <person name="Wilkins M.J."/>
            <person name="Williams K.H."/>
            <person name="Banfield J.F."/>
        </authorList>
    </citation>
    <scope>NUCLEOTIDE SEQUENCE [LARGE SCALE GENOMIC DNA]</scope>
</reference>
<feature type="region of interest" description="Disordered" evidence="1">
    <location>
        <begin position="1"/>
        <end position="21"/>
    </location>
</feature>
<proteinExistence type="predicted"/>
<protein>
    <submittedName>
        <fullName evidence="2">Uncharacterized protein</fullName>
    </submittedName>
</protein>
<gene>
    <name evidence="2" type="ORF">UX86_C0011G0029</name>
</gene>
<evidence type="ECO:0000313" key="2">
    <source>
        <dbReference type="EMBL" id="KKU64221.1"/>
    </source>
</evidence>
<organism evidence="2 3">
    <name type="scientific">Candidatus Amesbacteria bacterium GW2011_GWC1_47_15</name>
    <dbReference type="NCBI Taxonomy" id="1618364"/>
    <lineage>
        <taxon>Bacteria</taxon>
        <taxon>Candidatus Amesiibacteriota</taxon>
    </lineage>
</organism>